<dbReference type="Proteomes" id="UP000186156">
    <property type="component" value="Unassembled WGS sequence"/>
</dbReference>
<dbReference type="Gene3D" id="3.90.79.10">
    <property type="entry name" value="Nucleoside Triphosphate Pyrophosphohydrolase"/>
    <property type="match status" value="1"/>
</dbReference>
<dbReference type="OrthoDB" id="9810648at2"/>
<keyword evidence="4 6" id="KW-0378">Hydrolase</keyword>
<dbReference type="InterPro" id="IPR000086">
    <property type="entry name" value="NUDIX_hydrolase_dom"/>
</dbReference>
<dbReference type="Pfam" id="PF00293">
    <property type="entry name" value="NUDIX"/>
    <property type="match status" value="1"/>
</dbReference>
<dbReference type="PROSITE" id="PS51462">
    <property type="entry name" value="NUDIX"/>
    <property type="match status" value="1"/>
</dbReference>
<evidence type="ECO:0000256" key="1">
    <source>
        <dbReference type="ARBA" id="ARBA00001946"/>
    </source>
</evidence>
<dbReference type="PRINTS" id="PR00502">
    <property type="entry name" value="NUDIXFAMILY"/>
</dbReference>
<evidence type="ECO:0000256" key="4">
    <source>
        <dbReference type="ARBA" id="ARBA00022801"/>
    </source>
</evidence>
<dbReference type="PROSITE" id="PS00893">
    <property type="entry name" value="NUDIX_BOX"/>
    <property type="match status" value="1"/>
</dbReference>
<reference evidence="9" key="1">
    <citation type="submission" date="2017-01" db="EMBL/GenBank/DDBJ databases">
        <authorList>
            <person name="Varghese N."/>
            <person name="Submissions S."/>
        </authorList>
    </citation>
    <scope>NUCLEOTIDE SEQUENCE [LARGE SCALE GENOMIC DNA]</scope>
    <source>
        <strain evidence="9">DSM 16176</strain>
    </source>
</reference>
<sequence length="158" mass="17688">MQGEWFTPAKHLTFDCALRDPEPHSVLVFARLFDGCLWVCHRARGWELPGGKVERGEAPDEAASREVFEESGALVDGLTWIAQYAIVLRDGREVSKWVYVADVIDVKARPRTSETTAVRLVPWAIGRQAFAEDEQSPIVKDDVFATLFARVASLCQGR</sequence>
<dbReference type="GO" id="GO:0016818">
    <property type="term" value="F:hydrolase activity, acting on acid anhydrides, in phosphorus-containing anhydrides"/>
    <property type="evidence" value="ECO:0007669"/>
    <property type="project" value="TreeGrafter"/>
</dbReference>
<comment type="cofactor">
    <cofactor evidence="1">
        <name>Mg(2+)</name>
        <dbReference type="ChEBI" id="CHEBI:18420"/>
    </cofactor>
</comment>
<keyword evidence="5" id="KW-0460">Magnesium</keyword>
<dbReference type="RefSeq" id="WP_076346055.1">
    <property type="nucleotide sequence ID" value="NZ_FTOO01000004.1"/>
</dbReference>
<feature type="domain" description="Nudix hydrolase" evidence="7">
    <location>
        <begin position="9"/>
        <end position="145"/>
    </location>
</feature>
<dbReference type="InterPro" id="IPR015797">
    <property type="entry name" value="NUDIX_hydrolase-like_dom_sf"/>
</dbReference>
<evidence type="ECO:0000256" key="6">
    <source>
        <dbReference type="RuleBase" id="RU003476"/>
    </source>
</evidence>
<evidence type="ECO:0000313" key="8">
    <source>
        <dbReference type="EMBL" id="SIS78101.1"/>
    </source>
</evidence>
<gene>
    <name evidence="8" type="ORF">SAMN05421799_10429</name>
</gene>
<evidence type="ECO:0000256" key="2">
    <source>
        <dbReference type="ARBA" id="ARBA00005582"/>
    </source>
</evidence>
<dbReference type="PANTHER" id="PTHR43758:SF8">
    <property type="entry name" value="8-OXO-DGTP DIPHOSPHATASE YTKD-RELATED"/>
    <property type="match status" value="1"/>
</dbReference>
<dbReference type="InterPro" id="IPR020084">
    <property type="entry name" value="NUDIX_hydrolase_CS"/>
</dbReference>
<accession>A0A1N7LWM0</accession>
<dbReference type="GO" id="GO:0005737">
    <property type="term" value="C:cytoplasm"/>
    <property type="evidence" value="ECO:0007669"/>
    <property type="project" value="TreeGrafter"/>
</dbReference>
<evidence type="ECO:0000256" key="3">
    <source>
        <dbReference type="ARBA" id="ARBA00022723"/>
    </source>
</evidence>
<dbReference type="STRING" id="252246.SAMN05421799_10429"/>
<evidence type="ECO:0000259" key="7">
    <source>
        <dbReference type="PROSITE" id="PS51462"/>
    </source>
</evidence>
<dbReference type="GO" id="GO:0046872">
    <property type="term" value="F:metal ion binding"/>
    <property type="evidence" value="ECO:0007669"/>
    <property type="project" value="UniProtKB-KW"/>
</dbReference>
<dbReference type="PANTHER" id="PTHR43758">
    <property type="entry name" value="7,8-DIHYDRO-8-OXOGUANINE TRIPHOSPHATASE"/>
    <property type="match status" value="1"/>
</dbReference>
<dbReference type="InterPro" id="IPR020476">
    <property type="entry name" value="Nudix_hydrolase"/>
</dbReference>
<dbReference type="SUPFAM" id="SSF55811">
    <property type="entry name" value="Nudix"/>
    <property type="match status" value="1"/>
</dbReference>
<proteinExistence type="inferred from homology"/>
<evidence type="ECO:0000313" key="9">
    <source>
        <dbReference type="Proteomes" id="UP000186156"/>
    </source>
</evidence>
<organism evidence="8 9">
    <name type="scientific">Alicyclobacillus vulcanalis</name>
    <dbReference type="NCBI Taxonomy" id="252246"/>
    <lineage>
        <taxon>Bacteria</taxon>
        <taxon>Bacillati</taxon>
        <taxon>Bacillota</taxon>
        <taxon>Bacilli</taxon>
        <taxon>Bacillales</taxon>
        <taxon>Alicyclobacillaceae</taxon>
        <taxon>Alicyclobacillus</taxon>
    </lineage>
</organism>
<evidence type="ECO:0000256" key="5">
    <source>
        <dbReference type="ARBA" id="ARBA00022842"/>
    </source>
</evidence>
<dbReference type="EMBL" id="FTOO01000004">
    <property type="protein sequence ID" value="SIS78101.1"/>
    <property type="molecule type" value="Genomic_DNA"/>
</dbReference>
<keyword evidence="9" id="KW-1185">Reference proteome</keyword>
<protein>
    <submittedName>
        <fullName evidence="8">8-oxo-dGTPase</fullName>
    </submittedName>
</protein>
<comment type="similarity">
    <text evidence="2 6">Belongs to the Nudix hydrolase family.</text>
</comment>
<keyword evidence="3" id="KW-0479">Metal-binding</keyword>
<name>A0A1N7LWM0_9BACL</name>
<dbReference type="AlphaFoldDB" id="A0A1N7LWM0"/>